<accession>A0A920CRG6</accession>
<comment type="caution">
    <text evidence="1">The sequence shown here is derived from an EMBL/GenBank/DDBJ whole genome shotgun (WGS) entry which is preliminary data.</text>
</comment>
<proteinExistence type="predicted"/>
<dbReference type="AlphaFoldDB" id="A0A920CRG6"/>
<gene>
    <name evidence="1" type="ORF">J34TS1_57610</name>
</gene>
<dbReference type="EMBL" id="BORT01000041">
    <property type="protein sequence ID" value="GIO50996.1"/>
    <property type="molecule type" value="Genomic_DNA"/>
</dbReference>
<sequence>MKLTGSQFMKARDFIYANARLLDRRRFEFHFAKGGPEPVVDALRAYQNADGGFGSALEPDMRVPDSQPIATEFALLIMDEIGMADPGMLQGIIGYFKQELRATGGLPRATVKVNAYPHAPWWNTDDDSSGSLNPTGRMLGLLYKLQALTGHEDEEWLKRSLDFVWGQIPRANPADYHDVIQCIAFLEHIPDRERAEAEMKTVDHWLKQPGTIELDPEAEGYVHKVLDWAPTPDSYAKKWITEADMERHLDHLIRSQQEDGGWTVSFPAISQGNASEWRGLITVDRLLTLKAYGRLEETF</sequence>
<keyword evidence="2" id="KW-1185">Reference proteome</keyword>
<evidence type="ECO:0000313" key="1">
    <source>
        <dbReference type="EMBL" id="GIO50996.1"/>
    </source>
</evidence>
<dbReference type="Proteomes" id="UP000682811">
    <property type="component" value="Unassembled WGS sequence"/>
</dbReference>
<reference evidence="1 2" key="1">
    <citation type="submission" date="2021-03" db="EMBL/GenBank/DDBJ databases">
        <title>Antimicrobial resistance genes in bacteria isolated from Japanese honey, and their potential for conferring macrolide and lincosamide resistance in the American foulbrood pathogen Paenibacillus larvae.</title>
        <authorList>
            <person name="Okamoto M."/>
            <person name="Kumagai M."/>
            <person name="Kanamori H."/>
            <person name="Takamatsu D."/>
        </authorList>
    </citation>
    <scope>NUCLEOTIDE SEQUENCE [LARGE SCALE GENOMIC DNA]</scope>
    <source>
        <strain evidence="1 2">J34TS1</strain>
    </source>
</reference>
<dbReference type="InterPro" id="IPR008930">
    <property type="entry name" value="Terpenoid_cyclase/PrenylTrfase"/>
</dbReference>
<dbReference type="RefSeq" id="WP_212981069.1">
    <property type="nucleotide sequence ID" value="NZ_AP025343.1"/>
</dbReference>
<name>A0A920CRG6_9BACL</name>
<evidence type="ECO:0000313" key="2">
    <source>
        <dbReference type="Proteomes" id="UP000682811"/>
    </source>
</evidence>
<protein>
    <submittedName>
        <fullName evidence="1">Uncharacterized protein</fullName>
    </submittedName>
</protein>
<organism evidence="1 2">
    <name type="scientific">Paenibacillus azoreducens</name>
    <dbReference type="NCBI Taxonomy" id="116718"/>
    <lineage>
        <taxon>Bacteria</taxon>
        <taxon>Bacillati</taxon>
        <taxon>Bacillota</taxon>
        <taxon>Bacilli</taxon>
        <taxon>Bacillales</taxon>
        <taxon>Paenibacillaceae</taxon>
        <taxon>Paenibacillus</taxon>
    </lineage>
</organism>
<dbReference type="SUPFAM" id="SSF48239">
    <property type="entry name" value="Terpenoid cyclases/Protein prenyltransferases"/>
    <property type="match status" value="1"/>
</dbReference>